<gene>
    <name evidence="1" type="ORF">G0Q06_08710</name>
</gene>
<dbReference type="EMBL" id="JAAGNX010000002">
    <property type="protein sequence ID" value="NDV62529.1"/>
    <property type="molecule type" value="Genomic_DNA"/>
</dbReference>
<comment type="caution">
    <text evidence="1">The sequence shown here is derived from an EMBL/GenBank/DDBJ whole genome shotgun (WGS) entry which is preliminary data.</text>
</comment>
<reference evidence="1 2" key="1">
    <citation type="submission" date="2020-02" db="EMBL/GenBank/DDBJ databases">
        <title>Albibacoteraceae fam. nov., the first described family within the subdivision 4 Verrucomicrobia.</title>
        <authorList>
            <person name="Xi F."/>
        </authorList>
    </citation>
    <scope>NUCLEOTIDE SEQUENCE [LARGE SCALE GENOMIC DNA]</scope>
    <source>
        <strain evidence="1 2">CK1056</strain>
    </source>
</reference>
<accession>A0A6B2M2V7</accession>
<evidence type="ECO:0000313" key="1">
    <source>
        <dbReference type="EMBL" id="NDV62529.1"/>
    </source>
</evidence>
<name>A0A6B2M2V7_9BACT</name>
<dbReference type="RefSeq" id="WP_163964529.1">
    <property type="nucleotide sequence ID" value="NZ_JAAGNX010000002.1"/>
</dbReference>
<keyword evidence="2" id="KW-1185">Reference proteome</keyword>
<proteinExistence type="predicted"/>
<organism evidence="1 2">
    <name type="scientific">Oceanipulchritudo coccoides</name>
    <dbReference type="NCBI Taxonomy" id="2706888"/>
    <lineage>
        <taxon>Bacteria</taxon>
        <taxon>Pseudomonadati</taxon>
        <taxon>Verrucomicrobiota</taxon>
        <taxon>Opitutia</taxon>
        <taxon>Puniceicoccales</taxon>
        <taxon>Oceanipulchritudinaceae</taxon>
        <taxon>Oceanipulchritudo</taxon>
    </lineage>
</organism>
<sequence>MGDLNFKQALCRHYNIGEDDYVSFVLARSLFKRVRIFLPFIQFFKPQYLFNERRLVEKVGMATTLREIQSEIDFYQHKHVVNFLWRDALRFRLSGMRLMSLATATPGIGRSKGSSAADTQASANP</sequence>
<dbReference type="Proteomes" id="UP000478417">
    <property type="component" value="Unassembled WGS sequence"/>
</dbReference>
<evidence type="ECO:0000313" key="2">
    <source>
        <dbReference type="Proteomes" id="UP000478417"/>
    </source>
</evidence>
<dbReference type="AlphaFoldDB" id="A0A6B2M2V7"/>
<protein>
    <submittedName>
        <fullName evidence="1">Uncharacterized protein</fullName>
    </submittedName>
</protein>